<sequence>MEAKLKAVGKLQQVEEQQRDRVGQQLESMRQRHHHLKLQLEQLSALKQHAGQSAQSSGTLNSATLMNFNRVDKMLQKMLIHHEQEQALMAAHCSSVQKELEHKHARVKGLESVLERWRKKQRYEQARKEQKLIEDIINSRHKKKVL</sequence>
<dbReference type="NCBIfam" id="TIGR02473">
    <property type="entry name" value="flagell_FliJ"/>
    <property type="match status" value="1"/>
</dbReference>
<evidence type="ECO:0000256" key="8">
    <source>
        <dbReference type="ARBA" id="ARBA00022927"/>
    </source>
</evidence>
<protein>
    <recommendedName>
        <fullName evidence="3">Flagellar FliJ protein</fullName>
    </recommendedName>
</protein>
<organism evidence="11 12">
    <name type="scientific">Vibrio japonicus</name>
    <dbReference type="NCBI Taxonomy" id="1824638"/>
    <lineage>
        <taxon>Bacteria</taxon>
        <taxon>Pseudomonadati</taxon>
        <taxon>Pseudomonadota</taxon>
        <taxon>Gammaproteobacteria</taxon>
        <taxon>Vibrionales</taxon>
        <taxon>Vibrionaceae</taxon>
        <taxon>Vibrio</taxon>
    </lineage>
</organism>
<accession>A0ABY5LLK6</accession>
<keyword evidence="5" id="KW-1003">Cell membrane</keyword>
<dbReference type="EMBL" id="CP102097">
    <property type="protein sequence ID" value="UUM32321.1"/>
    <property type="molecule type" value="Genomic_DNA"/>
</dbReference>
<keyword evidence="11" id="KW-0282">Flagellum</keyword>
<evidence type="ECO:0000256" key="5">
    <source>
        <dbReference type="ARBA" id="ARBA00022475"/>
    </source>
</evidence>
<evidence type="ECO:0000256" key="6">
    <source>
        <dbReference type="ARBA" id="ARBA00022500"/>
    </source>
</evidence>
<keyword evidence="4" id="KW-0813">Transport</keyword>
<comment type="similarity">
    <text evidence="2">Belongs to the FliJ family.</text>
</comment>
<keyword evidence="7" id="KW-1005">Bacterial flagellum biogenesis</keyword>
<keyword evidence="12" id="KW-1185">Reference proteome</keyword>
<comment type="subcellular location">
    <subcellularLocation>
        <location evidence="1">Cell membrane</location>
        <topology evidence="1">Peripheral membrane protein</topology>
        <orientation evidence="1">Cytoplasmic side</orientation>
    </subcellularLocation>
</comment>
<proteinExistence type="inferred from homology"/>
<dbReference type="Pfam" id="PF02050">
    <property type="entry name" value="FliJ"/>
    <property type="match status" value="1"/>
</dbReference>
<keyword evidence="8" id="KW-0653">Protein transport</keyword>
<evidence type="ECO:0000313" key="11">
    <source>
        <dbReference type="EMBL" id="UUM32321.1"/>
    </source>
</evidence>
<dbReference type="InterPro" id="IPR053716">
    <property type="entry name" value="Flag_assembly_chemotaxis_eff"/>
</dbReference>
<evidence type="ECO:0000256" key="1">
    <source>
        <dbReference type="ARBA" id="ARBA00004413"/>
    </source>
</evidence>
<evidence type="ECO:0000256" key="4">
    <source>
        <dbReference type="ARBA" id="ARBA00022448"/>
    </source>
</evidence>
<dbReference type="Proteomes" id="UP001058602">
    <property type="component" value="Chromosome 2"/>
</dbReference>
<evidence type="ECO:0000256" key="3">
    <source>
        <dbReference type="ARBA" id="ARBA00020392"/>
    </source>
</evidence>
<evidence type="ECO:0000256" key="7">
    <source>
        <dbReference type="ARBA" id="ARBA00022795"/>
    </source>
</evidence>
<evidence type="ECO:0000313" key="12">
    <source>
        <dbReference type="Proteomes" id="UP001058602"/>
    </source>
</evidence>
<keyword evidence="10" id="KW-1006">Bacterial flagellum protein export</keyword>
<reference evidence="11" key="1">
    <citation type="submission" date="2022-07" db="EMBL/GenBank/DDBJ databases">
        <title>Complete genome of Vibrio japonicus strain JCM 31412T and phylogenomic assessment of the Nereis clade of the genus Vibrio.</title>
        <authorList>
            <person name="Shlafstein M.D."/>
            <person name="Emsley S.A."/>
            <person name="Ushijima B."/>
            <person name="Videau P."/>
            <person name="Saw J.H."/>
        </authorList>
    </citation>
    <scope>NUCLEOTIDE SEQUENCE</scope>
    <source>
        <strain evidence="11">JCM 31412</strain>
    </source>
</reference>
<evidence type="ECO:0000256" key="9">
    <source>
        <dbReference type="ARBA" id="ARBA00023136"/>
    </source>
</evidence>
<keyword evidence="11" id="KW-0969">Cilium</keyword>
<evidence type="ECO:0000256" key="2">
    <source>
        <dbReference type="ARBA" id="ARBA00010004"/>
    </source>
</evidence>
<keyword evidence="11" id="KW-0966">Cell projection</keyword>
<name>A0ABY5LLK6_9VIBR</name>
<keyword evidence="9" id="KW-0472">Membrane</keyword>
<gene>
    <name evidence="11" type="primary">fliJ</name>
    <name evidence="11" type="ORF">NP165_18740</name>
</gene>
<dbReference type="InterPro" id="IPR012823">
    <property type="entry name" value="Flagell_FliJ"/>
</dbReference>
<dbReference type="Gene3D" id="1.10.287.1700">
    <property type="match status" value="1"/>
</dbReference>
<dbReference type="RefSeq" id="WP_257085983.1">
    <property type="nucleotide sequence ID" value="NZ_CP102097.1"/>
</dbReference>
<evidence type="ECO:0000256" key="10">
    <source>
        <dbReference type="ARBA" id="ARBA00023225"/>
    </source>
</evidence>
<keyword evidence="6" id="KW-0145">Chemotaxis</keyword>